<feature type="transmembrane region" description="Helical" evidence="8">
    <location>
        <begin position="12"/>
        <end position="30"/>
    </location>
</feature>
<keyword evidence="3" id="KW-0328">Glycosyltransferase</keyword>
<keyword evidence="4 10" id="KW-0808">Transferase</keyword>
<evidence type="ECO:0000259" key="9">
    <source>
        <dbReference type="Pfam" id="PF13231"/>
    </source>
</evidence>
<dbReference type="GO" id="GO:0005886">
    <property type="term" value="C:plasma membrane"/>
    <property type="evidence" value="ECO:0007669"/>
    <property type="project" value="UniProtKB-SubCell"/>
</dbReference>
<organism evidence="10 11">
    <name type="scientific">Zymobacter palmae</name>
    <dbReference type="NCBI Taxonomy" id="33074"/>
    <lineage>
        <taxon>Bacteria</taxon>
        <taxon>Pseudomonadati</taxon>
        <taxon>Pseudomonadota</taxon>
        <taxon>Gammaproteobacteria</taxon>
        <taxon>Oceanospirillales</taxon>
        <taxon>Halomonadaceae</taxon>
        <taxon>Zymobacter group</taxon>
        <taxon>Zymobacter</taxon>
    </lineage>
</organism>
<dbReference type="GO" id="GO:0016763">
    <property type="term" value="F:pentosyltransferase activity"/>
    <property type="evidence" value="ECO:0007669"/>
    <property type="project" value="TreeGrafter"/>
</dbReference>
<feature type="transmembrane region" description="Helical" evidence="8">
    <location>
        <begin position="362"/>
        <end position="383"/>
    </location>
</feature>
<evidence type="ECO:0000313" key="11">
    <source>
        <dbReference type="Proteomes" id="UP000267342"/>
    </source>
</evidence>
<dbReference type="Pfam" id="PF13231">
    <property type="entry name" value="PMT_2"/>
    <property type="match status" value="1"/>
</dbReference>
<dbReference type="Proteomes" id="UP000267342">
    <property type="component" value="Chromosome"/>
</dbReference>
<dbReference type="InterPro" id="IPR038731">
    <property type="entry name" value="RgtA/B/C-like"/>
</dbReference>
<accession>A0A348HBE7</accession>
<dbReference type="InterPro" id="IPR050297">
    <property type="entry name" value="LipidA_mod_glycosyltrf_83"/>
</dbReference>
<evidence type="ECO:0000256" key="7">
    <source>
        <dbReference type="ARBA" id="ARBA00023136"/>
    </source>
</evidence>
<sequence length="573" mass="64433">MTHPPALHHRRLLWGGLLVLIAVLLLFGQFDHDLWSPDEPREAGIAWEMLRSHDFIVPTLSGEYFIEKPPLFYWSVLLVNAVTGYFIDPVNVLRLTCSLYAAGTLACLWLATRRMFGERAACWSVLSLATMSGFLEHFHVIRTDVALAFFCAMSLWTLIAFYLDNRRVFALWTGIAISGAFLAKGPVAPLVMIPFWGALFLHQLWARGKTHWRQIVLDNLLLVIVMVVLCGGWCWALVSHKDGEWLWNEWFWRNQVGRLNGTAGLGHDEATTKFDYIPSMLSLTLAWVPLIVAWLVTTLSAGRRMGLRQLLLLIGGIMSFLILSMAQTKRSLYLLPILPFFAMMAGQYLAHHAPARWVRGYALFTLWAALAFQLVVLLLPLYAHLLPTRHATPEMIELIARNHMGQIAAVVLSIALVVCMRMTSLGAVRIFLAAFSVFITWTLFMNGIQGPRKSTRAENEALYQAVPEAYRAKTAGMGLTEVERGALAFYHDWRVGDINAEALQARLDARQPFGLLVHGASDYQKLRQQLAPWIAQEHVGYSRSEHVDDSTLTWVWLTFPDAVPSSQGAAVAP</sequence>
<keyword evidence="6 8" id="KW-1133">Transmembrane helix</keyword>
<evidence type="ECO:0000256" key="2">
    <source>
        <dbReference type="ARBA" id="ARBA00022475"/>
    </source>
</evidence>
<feature type="transmembrane region" description="Helical" evidence="8">
    <location>
        <begin position="169"/>
        <end position="199"/>
    </location>
</feature>
<feature type="transmembrane region" description="Helical" evidence="8">
    <location>
        <begin position="332"/>
        <end position="350"/>
    </location>
</feature>
<protein>
    <submittedName>
        <fullName evidence="10">4-amino-4-deoxy-L-arabinose transferase</fullName>
    </submittedName>
</protein>
<keyword evidence="2" id="KW-1003">Cell membrane</keyword>
<comment type="subcellular location">
    <subcellularLocation>
        <location evidence="1">Cell membrane</location>
        <topology evidence="1">Multi-pass membrane protein</topology>
    </subcellularLocation>
</comment>
<proteinExistence type="predicted"/>
<dbReference type="KEGG" id="zpl:ZBT109_0150"/>
<dbReference type="PANTHER" id="PTHR33908">
    <property type="entry name" value="MANNOSYLTRANSFERASE YKCB-RELATED"/>
    <property type="match status" value="1"/>
</dbReference>
<evidence type="ECO:0000256" key="1">
    <source>
        <dbReference type="ARBA" id="ARBA00004651"/>
    </source>
</evidence>
<gene>
    <name evidence="10" type="ORF">ZBT109_0150</name>
</gene>
<feature type="transmembrane region" description="Helical" evidence="8">
    <location>
        <begin position="309"/>
        <end position="326"/>
    </location>
</feature>
<reference evidence="10 11" key="1">
    <citation type="submission" date="2018-09" db="EMBL/GenBank/DDBJ databases">
        <title>Zymobacter palmae IAM14233 (=T109) whole genome analysis.</title>
        <authorList>
            <person name="Yanase H."/>
        </authorList>
    </citation>
    <scope>NUCLEOTIDE SEQUENCE [LARGE SCALE GENOMIC DNA]</scope>
    <source>
        <strain evidence="10 11">IAM14233</strain>
    </source>
</reference>
<dbReference type="EMBL" id="AP018933">
    <property type="protein sequence ID" value="BBG28949.1"/>
    <property type="molecule type" value="Genomic_DNA"/>
</dbReference>
<dbReference type="STRING" id="1123510.GCA_000620025_00239"/>
<keyword evidence="5 8" id="KW-0812">Transmembrane</keyword>
<evidence type="ECO:0000256" key="8">
    <source>
        <dbReference type="SAM" id="Phobius"/>
    </source>
</evidence>
<feature type="transmembrane region" description="Helical" evidence="8">
    <location>
        <begin position="92"/>
        <end position="111"/>
    </location>
</feature>
<evidence type="ECO:0000256" key="6">
    <source>
        <dbReference type="ARBA" id="ARBA00022989"/>
    </source>
</evidence>
<feature type="transmembrane region" description="Helical" evidence="8">
    <location>
        <begin position="403"/>
        <end position="420"/>
    </location>
</feature>
<dbReference type="AlphaFoldDB" id="A0A348HBE7"/>
<evidence type="ECO:0000256" key="5">
    <source>
        <dbReference type="ARBA" id="ARBA00022692"/>
    </source>
</evidence>
<feature type="domain" description="Glycosyltransferase RgtA/B/C/D-like" evidence="9">
    <location>
        <begin position="68"/>
        <end position="228"/>
    </location>
</feature>
<keyword evidence="7 8" id="KW-0472">Membrane</keyword>
<keyword evidence="11" id="KW-1185">Reference proteome</keyword>
<evidence type="ECO:0000256" key="4">
    <source>
        <dbReference type="ARBA" id="ARBA00022679"/>
    </source>
</evidence>
<dbReference type="PANTHER" id="PTHR33908:SF11">
    <property type="entry name" value="MEMBRANE PROTEIN"/>
    <property type="match status" value="1"/>
</dbReference>
<dbReference type="RefSeq" id="WP_027704471.1">
    <property type="nucleotide sequence ID" value="NZ_AP018933.1"/>
</dbReference>
<feature type="transmembrane region" description="Helical" evidence="8">
    <location>
        <begin position="220"/>
        <end position="238"/>
    </location>
</feature>
<feature type="transmembrane region" description="Helical" evidence="8">
    <location>
        <begin position="427"/>
        <end position="444"/>
    </location>
</feature>
<evidence type="ECO:0000313" key="10">
    <source>
        <dbReference type="EMBL" id="BBG28949.1"/>
    </source>
</evidence>
<feature type="transmembrane region" description="Helical" evidence="8">
    <location>
        <begin position="276"/>
        <end position="297"/>
    </location>
</feature>
<feature type="transmembrane region" description="Helical" evidence="8">
    <location>
        <begin position="145"/>
        <end position="163"/>
    </location>
</feature>
<name>A0A348HBE7_9GAMM</name>
<dbReference type="GO" id="GO:0009103">
    <property type="term" value="P:lipopolysaccharide biosynthetic process"/>
    <property type="evidence" value="ECO:0007669"/>
    <property type="project" value="UniProtKB-ARBA"/>
</dbReference>
<evidence type="ECO:0000256" key="3">
    <source>
        <dbReference type="ARBA" id="ARBA00022676"/>
    </source>
</evidence>